<dbReference type="Proteomes" id="UP000248917">
    <property type="component" value="Unassembled WGS sequence"/>
</dbReference>
<evidence type="ECO:0000313" key="1">
    <source>
        <dbReference type="EMBL" id="PZV79054.1"/>
    </source>
</evidence>
<dbReference type="AlphaFoldDB" id="A0A326RPU0"/>
<evidence type="ECO:0008006" key="3">
    <source>
        <dbReference type="Google" id="ProtNLM"/>
    </source>
</evidence>
<dbReference type="OrthoDB" id="824727at2"/>
<organism evidence="1 2">
    <name type="scientific">Algoriphagus aquaeductus</name>
    <dbReference type="NCBI Taxonomy" id="475299"/>
    <lineage>
        <taxon>Bacteria</taxon>
        <taxon>Pseudomonadati</taxon>
        <taxon>Bacteroidota</taxon>
        <taxon>Cytophagia</taxon>
        <taxon>Cytophagales</taxon>
        <taxon>Cyclobacteriaceae</taxon>
        <taxon>Algoriphagus</taxon>
    </lineage>
</organism>
<sequence length="263" mass="30518">MIRVCFYLIILFTIGSGSFSASGQSIRPIPLNKHYFEIPEEDSLNQVFYKLVSFTADSTKIERVFTRNNQINRITRTSPLVDEYQEQTIEQFDADGQLKSKTTANLANSKFITSYFTNGEQVAQVMYRGEHKYSIFRPGYESPRQTLENDFEPRPNEKKSDFGFFLRERTKFSKNEWPSIRHHVVIGVLVDEFGTVKEVVWANPLGAEKRVADKFLKALQAWKKGFLPAMDEWGNPVEAWTYYHYRAGGRIESAQLIINFNRP</sequence>
<reference evidence="1 2" key="1">
    <citation type="submission" date="2018-06" db="EMBL/GenBank/DDBJ databases">
        <title>Genomic Encyclopedia of Archaeal and Bacterial Type Strains, Phase II (KMG-II): from individual species to whole genera.</title>
        <authorList>
            <person name="Goeker M."/>
        </authorList>
    </citation>
    <scope>NUCLEOTIDE SEQUENCE [LARGE SCALE GENOMIC DNA]</scope>
    <source>
        <strain evidence="1 2">T4</strain>
    </source>
</reference>
<comment type="caution">
    <text evidence="1">The sequence shown here is derived from an EMBL/GenBank/DDBJ whole genome shotgun (WGS) entry which is preliminary data.</text>
</comment>
<keyword evidence="2" id="KW-1185">Reference proteome</keyword>
<accession>A0A326RPU0</accession>
<protein>
    <recommendedName>
        <fullName evidence="3">TonB-like protein</fullName>
    </recommendedName>
</protein>
<name>A0A326RPU0_9BACT</name>
<proteinExistence type="predicted"/>
<gene>
    <name evidence="1" type="ORF">CLV31_11514</name>
</gene>
<dbReference type="RefSeq" id="WP_111394323.1">
    <property type="nucleotide sequence ID" value="NZ_QKTX01000015.1"/>
</dbReference>
<evidence type="ECO:0000313" key="2">
    <source>
        <dbReference type="Proteomes" id="UP000248917"/>
    </source>
</evidence>
<dbReference type="EMBL" id="QKTX01000015">
    <property type="protein sequence ID" value="PZV79054.1"/>
    <property type="molecule type" value="Genomic_DNA"/>
</dbReference>